<dbReference type="EMBL" id="JAEAOA010000761">
    <property type="protein sequence ID" value="KAK3599026.1"/>
    <property type="molecule type" value="Genomic_DNA"/>
</dbReference>
<keyword evidence="2" id="KW-1185">Reference proteome</keyword>
<reference evidence="1" key="2">
    <citation type="journal article" date="2021" name="Genome Biol. Evol.">
        <title>Developing a high-quality reference genome for a parasitic bivalve with doubly uniparental inheritance (Bivalvia: Unionida).</title>
        <authorList>
            <person name="Smith C.H."/>
        </authorList>
    </citation>
    <scope>NUCLEOTIDE SEQUENCE</scope>
    <source>
        <strain evidence="1">CHS0354</strain>
        <tissue evidence="1">Mantle</tissue>
    </source>
</reference>
<evidence type="ECO:0000313" key="1">
    <source>
        <dbReference type="EMBL" id="KAK3599026.1"/>
    </source>
</evidence>
<accession>A0AAE0W2H2</accession>
<gene>
    <name evidence="1" type="ORF">CHS0354_012510</name>
</gene>
<evidence type="ECO:0000313" key="2">
    <source>
        <dbReference type="Proteomes" id="UP001195483"/>
    </source>
</evidence>
<proteinExistence type="predicted"/>
<protein>
    <submittedName>
        <fullName evidence="1">Uncharacterized protein</fullName>
    </submittedName>
</protein>
<organism evidence="1 2">
    <name type="scientific">Potamilus streckersoni</name>
    <dbReference type="NCBI Taxonomy" id="2493646"/>
    <lineage>
        <taxon>Eukaryota</taxon>
        <taxon>Metazoa</taxon>
        <taxon>Spiralia</taxon>
        <taxon>Lophotrochozoa</taxon>
        <taxon>Mollusca</taxon>
        <taxon>Bivalvia</taxon>
        <taxon>Autobranchia</taxon>
        <taxon>Heteroconchia</taxon>
        <taxon>Palaeoheterodonta</taxon>
        <taxon>Unionida</taxon>
        <taxon>Unionoidea</taxon>
        <taxon>Unionidae</taxon>
        <taxon>Ambleminae</taxon>
        <taxon>Lampsilini</taxon>
        <taxon>Potamilus</taxon>
    </lineage>
</organism>
<dbReference type="Proteomes" id="UP001195483">
    <property type="component" value="Unassembled WGS sequence"/>
</dbReference>
<dbReference type="AlphaFoldDB" id="A0AAE0W2H2"/>
<sequence>MYKSSSTQPHLHLLLAVDPHQILCKLDAIFKPVKDSMELNRLREIPENDISLETLMNTKKKYFYGEAKLFYIFVYYMQQKRKNELCNRLSFGTLVFSDMDFPMENLNFHALLPDFY</sequence>
<reference evidence="1" key="1">
    <citation type="journal article" date="2021" name="Genome Biol. Evol.">
        <title>A High-Quality Reference Genome for a Parasitic Bivalve with Doubly Uniparental Inheritance (Bivalvia: Unionida).</title>
        <authorList>
            <person name="Smith C.H."/>
        </authorList>
    </citation>
    <scope>NUCLEOTIDE SEQUENCE</scope>
    <source>
        <strain evidence="1">CHS0354</strain>
    </source>
</reference>
<comment type="caution">
    <text evidence="1">The sequence shown here is derived from an EMBL/GenBank/DDBJ whole genome shotgun (WGS) entry which is preliminary data.</text>
</comment>
<reference evidence="1" key="3">
    <citation type="submission" date="2023-05" db="EMBL/GenBank/DDBJ databases">
        <authorList>
            <person name="Smith C.H."/>
        </authorList>
    </citation>
    <scope>NUCLEOTIDE SEQUENCE</scope>
    <source>
        <strain evidence="1">CHS0354</strain>
        <tissue evidence="1">Mantle</tissue>
    </source>
</reference>
<name>A0AAE0W2H2_9BIVA</name>